<evidence type="ECO:0000313" key="2">
    <source>
        <dbReference type="EMBL" id="KAJ6632957.1"/>
    </source>
</evidence>
<dbReference type="AlphaFoldDB" id="A0A9Q0MK69"/>
<feature type="region of interest" description="Disordered" evidence="1">
    <location>
        <begin position="157"/>
        <end position="192"/>
    </location>
</feature>
<sequence length="421" mass="48193">MENKIISTRNVISIIIFGVAAFASQVYSIPEKQTNYAPPVPGLPENIDPKPPTTTVKQKPDEVMLSNSYLPAVMQAVAYYVELIQYEPQYMTTIEPPYTAAVVGAPVQSEEYTSTVSTTQRTTQRTTYSTSTRPTKTTTLTTRPTWYTTTTTAIPTTRPTWYSTTRPPTTRPTWYSTTRPPTTSPTQQTTRKTTPLPWYADQTTQAHKPGYYQPSNPLFDYPDSVNRPTQKPQTGNLPLLSISQSQFFDWFLQMKTKKMSDLSEYDLQFLHQLPSSLLQDILHERYEQPAFLDQDNVNEFLKVYDDFYGRNQPVTGRKKVPPTKPYVQLLMLYDLLKREAKKQMLNKFQGYSPEMLEELNKTSQGSSERQLHTLLYRMVSRNDVDKADILVRVTSIIEDLLTPESALAMALRYIPPLTFVP</sequence>
<dbReference type="OrthoDB" id="8197773at2759"/>
<proteinExistence type="predicted"/>
<gene>
    <name evidence="2" type="ORF">Bhyg_16057</name>
</gene>
<comment type="caution">
    <text evidence="2">The sequence shown here is derived from an EMBL/GenBank/DDBJ whole genome shotgun (WGS) entry which is preliminary data.</text>
</comment>
<keyword evidence="3" id="KW-1185">Reference proteome</keyword>
<accession>A0A9Q0MK69</accession>
<reference evidence="2" key="1">
    <citation type="submission" date="2022-07" db="EMBL/GenBank/DDBJ databases">
        <authorList>
            <person name="Trinca V."/>
            <person name="Uliana J.V.C."/>
            <person name="Torres T.T."/>
            <person name="Ward R.J."/>
            <person name="Monesi N."/>
        </authorList>
    </citation>
    <scope>NUCLEOTIDE SEQUENCE</scope>
    <source>
        <strain evidence="2">HSMRA1968</strain>
        <tissue evidence="2">Whole embryos</tissue>
    </source>
</reference>
<organism evidence="2 3">
    <name type="scientific">Pseudolycoriella hygida</name>
    <dbReference type="NCBI Taxonomy" id="35572"/>
    <lineage>
        <taxon>Eukaryota</taxon>
        <taxon>Metazoa</taxon>
        <taxon>Ecdysozoa</taxon>
        <taxon>Arthropoda</taxon>
        <taxon>Hexapoda</taxon>
        <taxon>Insecta</taxon>
        <taxon>Pterygota</taxon>
        <taxon>Neoptera</taxon>
        <taxon>Endopterygota</taxon>
        <taxon>Diptera</taxon>
        <taxon>Nematocera</taxon>
        <taxon>Sciaroidea</taxon>
        <taxon>Sciaridae</taxon>
        <taxon>Pseudolycoriella</taxon>
    </lineage>
</organism>
<evidence type="ECO:0000313" key="3">
    <source>
        <dbReference type="Proteomes" id="UP001151699"/>
    </source>
</evidence>
<protein>
    <submittedName>
        <fullName evidence="2">Uncharacterized protein</fullName>
    </submittedName>
</protein>
<name>A0A9Q0MK69_9DIPT</name>
<feature type="region of interest" description="Disordered" evidence="1">
    <location>
        <begin position="113"/>
        <end position="139"/>
    </location>
</feature>
<dbReference type="Proteomes" id="UP001151699">
    <property type="component" value="Unassembled WGS sequence"/>
</dbReference>
<evidence type="ECO:0000256" key="1">
    <source>
        <dbReference type="SAM" id="MobiDB-lite"/>
    </source>
</evidence>
<dbReference type="EMBL" id="WJQU01002358">
    <property type="protein sequence ID" value="KAJ6632957.1"/>
    <property type="molecule type" value="Genomic_DNA"/>
</dbReference>